<proteinExistence type="predicted"/>
<feature type="domain" description="Initiation factor 2 associated" evidence="3">
    <location>
        <begin position="60"/>
        <end position="97"/>
    </location>
</feature>
<feature type="region of interest" description="Disordered" evidence="1">
    <location>
        <begin position="104"/>
        <end position="130"/>
    </location>
</feature>
<evidence type="ECO:0000259" key="3">
    <source>
        <dbReference type="Pfam" id="PF08364"/>
    </source>
</evidence>
<dbReference type="SUPFAM" id="SSF46955">
    <property type="entry name" value="Putative DNA-binding domain"/>
    <property type="match status" value="1"/>
</dbReference>
<comment type="caution">
    <text evidence="4">The sequence shown here is derived from an EMBL/GenBank/DDBJ whole genome shotgun (WGS) entry which is preliminary data.</text>
</comment>
<dbReference type="InterPro" id="IPR013575">
    <property type="entry name" value="IF2_assoc_dom_bac"/>
</dbReference>
<evidence type="ECO:0000313" key="4">
    <source>
        <dbReference type="EMBL" id="HJD44846.1"/>
    </source>
</evidence>
<dbReference type="GO" id="GO:0003743">
    <property type="term" value="F:translation initiation factor activity"/>
    <property type="evidence" value="ECO:0007669"/>
    <property type="project" value="UniProtKB-KW"/>
</dbReference>
<dbReference type="InterPro" id="IPR009061">
    <property type="entry name" value="DNA-bd_dom_put_sf"/>
</dbReference>
<gene>
    <name evidence="4" type="ORF">H9906_07460</name>
</gene>
<keyword evidence="4" id="KW-0648">Protein biosynthesis</keyword>
<dbReference type="Pfam" id="PF08364">
    <property type="entry name" value="IF2_assoc"/>
    <property type="match status" value="1"/>
</dbReference>
<reference evidence="4" key="1">
    <citation type="journal article" date="2021" name="PeerJ">
        <title>Extensive microbial diversity within the chicken gut microbiome revealed by metagenomics and culture.</title>
        <authorList>
            <person name="Gilroy R."/>
            <person name="Ravi A."/>
            <person name="Getino M."/>
            <person name="Pursley I."/>
            <person name="Horton D.L."/>
            <person name="Alikhan N.F."/>
            <person name="Baker D."/>
            <person name="Gharbi K."/>
            <person name="Hall N."/>
            <person name="Watson M."/>
            <person name="Adriaenssens E.M."/>
            <person name="Foster-Nyarko E."/>
            <person name="Jarju S."/>
            <person name="Secka A."/>
            <person name="Antonio M."/>
            <person name="Oren A."/>
            <person name="Chaudhuri R.R."/>
            <person name="La Ragione R."/>
            <person name="Hildebrand F."/>
            <person name="Pallen M.J."/>
        </authorList>
    </citation>
    <scope>NUCLEOTIDE SEQUENCE</scope>
    <source>
        <strain evidence="4">9264</strain>
    </source>
</reference>
<evidence type="ECO:0000256" key="1">
    <source>
        <dbReference type="SAM" id="MobiDB-lite"/>
    </source>
</evidence>
<organism evidence="4 5">
    <name type="scientific">Candidatus Paenalcaligenes intestinipullorum</name>
    <dbReference type="NCBI Taxonomy" id="2838718"/>
    <lineage>
        <taxon>Bacteria</taxon>
        <taxon>Pseudomonadati</taxon>
        <taxon>Pseudomonadota</taxon>
        <taxon>Betaproteobacteria</taxon>
        <taxon>Burkholderiales</taxon>
        <taxon>Alcaligenaceae</taxon>
        <taxon>Paenalcaligenes</taxon>
    </lineage>
</organism>
<dbReference type="Pfam" id="PF04760">
    <property type="entry name" value="IF2_N"/>
    <property type="match status" value="1"/>
</dbReference>
<name>A0A9D2RK40_9BURK</name>
<feature type="region of interest" description="Disordered" evidence="1">
    <location>
        <begin position="49"/>
        <end position="84"/>
    </location>
</feature>
<dbReference type="AlphaFoldDB" id="A0A9D2RK40"/>
<evidence type="ECO:0000259" key="2">
    <source>
        <dbReference type="Pfam" id="PF04760"/>
    </source>
</evidence>
<feature type="compositionally biased region" description="Low complexity" evidence="1">
    <location>
        <begin position="115"/>
        <end position="130"/>
    </location>
</feature>
<reference evidence="4" key="2">
    <citation type="submission" date="2021-04" db="EMBL/GenBank/DDBJ databases">
        <authorList>
            <person name="Gilroy R."/>
        </authorList>
    </citation>
    <scope>NUCLEOTIDE SEQUENCE</scope>
    <source>
        <strain evidence="4">9264</strain>
    </source>
</reference>
<sequence>MPSITVAQFADEIKLPAQTVLEQLRAAGVELKSVNDSVTEADKAKLMESLRRSRGGNESNKLTLTRRKTSEIRQADGSGRSRTIQVETRKRRVFVKRDTSELAAEAAKAAKAEAEQQASSAAQPTAASHN</sequence>
<evidence type="ECO:0000313" key="5">
    <source>
        <dbReference type="Proteomes" id="UP000823889"/>
    </source>
</evidence>
<dbReference type="Gene3D" id="3.30.56.50">
    <property type="entry name" value="Putative DNA-binding domain, N-terminal subdomain of bacterial translation initiation factor IF2"/>
    <property type="match status" value="1"/>
</dbReference>
<dbReference type="EMBL" id="DWUQ01000152">
    <property type="protein sequence ID" value="HJD44846.1"/>
    <property type="molecule type" value="Genomic_DNA"/>
</dbReference>
<protein>
    <submittedName>
        <fullName evidence="4">Translation initiation factor IF-2 associated domain-containing protein</fullName>
    </submittedName>
</protein>
<feature type="domain" description="Translation initiation factor IF-2 N-terminal" evidence="2">
    <location>
        <begin position="1"/>
        <end position="52"/>
    </location>
</feature>
<accession>A0A9D2RK40</accession>
<dbReference type="Proteomes" id="UP000823889">
    <property type="component" value="Unassembled WGS sequence"/>
</dbReference>
<dbReference type="InterPro" id="IPR006847">
    <property type="entry name" value="IF2_N"/>
</dbReference>
<feature type="non-terminal residue" evidence="4">
    <location>
        <position position="130"/>
    </location>
</feature>
<keyword evidence="4" id="KW-0396">Initiation factor</keyword>